<proteinExistence type="predicted"/>
<dbReference type="InterPro" id="IPR007790">
    <property type="entry name" value="LEF-4"/>
</dbReference>
<evidence type="ECO:0000313" key="2">
    <source>
        <dbReference type="Proteomes" id="UP000204024"/>
    </source>
</evidence>
<dbReference type="Pfam" id="PF05098">
    <property type="entry name" value="LEF-4"/>
    <property type="match status" value="1"/>
</dbReference>
<keyword evidence="2" id="KW-1185">Reference proteome</keyword>
<dbReference type="GeneID" id="17428784"/>
<sequence length="453" mass="51893">MENFTLERELSYTLAYSQDVLYRLKCWLDANLTVREEYVEVIDDLGVRTRLTNGKVVSQIKKKCAESNRVVVPVKRNLIPIIVRECYEIYSTCCVKLRRVTKTRVYVTPDGVEVKFEQIYHEHNLGDLLDPLTASKQIQLINALTPDDQVDFTINSHVGSDEILANCRLEFEFEGELRQTHLTKFASVVNNIEDSVLGDVVVRPFLSHTSIINDICYRTFVEERFNTDCVEDVKMWALKLDGVRGKAYVVNGRDMYVQLDDMQMFGGVLRTDRLDGVAGSNANLIHNRVVGLQVEYVTETRHFYVTDVLIVFRYKYDNKNQYDVATGVCVDLADAITFINDQTQRFTFVDNIHSVEYAVTFQQFHAHRSLVDTTLGPHDGMVGIIDGWNLVKIKSNKTFEMLHAGYGVFRCSFGEFVCEEGGTWVSGDIYEVVILNDNRVKVIKPRPDRLLSN</sequence>
<reference evidence="1 2" key="1">
    <citation type="journal article" date="2013" name="Arch. Virol.">
        <title>Comparative analysis of the genomes of Clostera anastomosis (L.) granulovirus and Clostera anachoreta granulovirus.</title>
        <authorList>
            <person name="Liang Z."/>
            <person name="Zhang X."/>
            <person name="Yin X."/>
            <person name="Song X."/>
            <person name="Shao X."/>
            <person name="Wang L."/>
        </authorList>
    </citation>
    <scope>NUCLEOTIDE SEQUENCE [LARGE SCALE GENOMIC DNA]</scope>
    <source>
        <strain evidence="1">CaLGV-Henan</strain>
    </source>
</reference>
<evidence type="ECO:0000313" key="1">
    <source>
        <dbReference type="EMBL" id="AGQ20341.1"/>
    </source>
</evidence>
<protein>
    <submittedName>
        <fullName evidence="1">Lef-4</fullName>
    </submittedName>
</protein>
<dbReference type="GO" id="GO:0006355">
    <property type="term" value="P:regulation of DNA-templated transcription"/>
    <property type="evidence" value="ECO:0007669"/>
    <property type="project" value="InterPro"/>
</dbReference>
<dbReference type="KEGG" id="vg:17428784"/>
<dbReference type="Proteomes" id="UP000204024">
    <property type="component" value="Segment"/>
</dbReference>
<accession>U5KB62</accession>
<dbReference type="EMBL" id="KC179784">
    <property type="protein sequence ID" value="AGQ20341.1"/>
    <property type="molecule type" value="Genomic_DNA"/>
</dbReference>
<name>U5KB62_9BBAC</name>
<dbReference type="OrthoDB" id="6452at10239"/>
<dbReference type="RefSeq" id="YP_008720030.1">
    <property type="nucleotide sequence ID" value="NC_022646.1"/>
</dbReference>
<gene>
    <name evidence="1" type="ORF">CaLGV083</name>
</gene>
<organism evidence="1 2">
    <name type="scientific">Clostera anastomosis granulovirus A</name>
    <dbReference type="NCBI Taxonomy" id="1986289"/>
    <lineage>
        <taxon>Viruses</taxon>
        <taxon>Viruses incertae sedis</taxon>
        <taxon>Naldaviricetes</taxon>
        <taxon>Lefavirales</taxon>
        <taxon>Baculoviridae</taxon>
        <taxon>Betabaculovirus</taxon>
        <taxon>Betabaculovirus clanastomosis</taxon>
    </lineage>
</organism>